<accession>A0A8C7YCS3</accession>
<feature type="domain" description="Reverse transcriptase" evidence="6">
    <location>
        <begin position="338"/>
        <end position="608"/>
    </location>
</feature>
<dbReference type="GeneTree" id="ENSGT01000000220114"/>
<dbReference type="Gene3D" id="3.30.160.60">
    <property type="entry name" value="Classic Zinc Finger"/>
    <property type="match status" value="1"/>
</dbReference>
<keyword evidence="8" id="KW-1185">Reference proteome</keyword>
<evidence type="ECO:0000256" key="4">
    <source>
        <dbReference type="SAM" id="SignalP"/>
    </source>
</evidence>
<evidence type="ECO:0000256" key="2">
    <source>
        <dbReference type="ARBA" id="ARBA00012180"/>
    </source>
</evidence>
<feature type="signal peptide" evidence="4">
    <location>
        <begin position="1"/>
        <end position="19"/>
    </location>
</feature>
<evidence type="ECO:0000256" key="1">
    <source>
        <dbReference type="ARBA" id="ARBA00010879"/>
    </source>
</evidence>
<dbReference type="SUPFAM" id="SSF56672">
    <property type="entry name" value="DNA/RNA polymerases"/>
    <property type="match status" value="1"/>
</dbReference>
<dbReference type="Pfam" id="PF12874">
    <property type="entry name" value="zf-met"/>
    <property type="match status" value="1"/>
</dbReference>
<feature type="domain" description="C2H2-type" evidence="5">
    <location>
        <begin position="87"/>
        <end position="115"/>
    </location>
</feature>
<proteinExistence type="inferred from homology"/>
<dbReference type="InterPro" id="IPR013087">
    <property type="entry name" value="Znf_C2H2_type"/>
</dbReference>
<dbReference type="InterPro" id="IPR043128">
    <property type="entry name" value="Rev_trsase/Diguanyl_cyclase"/>
</dbReference>
<reference evidence="7" key="1">
    <citation type="submission" date="2025-08" db="UniProtKB">
        <authorList>
            <consortium name="Ensembl"/>
        </authorList>
    </citation>
    <scope>IDENTIFICATION</scope>
</reference>
<evidence type="ECO:0000259" key="5">
    <source>
        <dbReference type="PROSITE" id="PS50157"/>
    </source>
</evidence>
<protein>
    <recommendedName>
        <fullName evidence="2">ribonuclease H</fullName>
        <ecNumber evidence="2">3.1.26.4</ecNumber>
    </recommendedName>
</protein>
<dbReference type="EC" id="3.1.26.4" evidence="2"/>
<dbReference type="InterPro" id="IPR000477">
    <property type="entry name" value="RT_dom"/>
</dbReference>
<name>A0A8C7YCS3_9TELE</name>
<dbReference type="CDD" id="cd01650">
    <property type="entry name" value="RT_nLTR_like"/>
    <property type="match status" value="1"/>
</dbReference>
<dbReference type="AlphaFoldDB" id="A0A8C7YCS3"/>
<dbReference type="GO" id="GO:0008270">
    <property type="term" value="F:zinc ion binding"/>
    <property type="evidence" value="ECO:0007669"/>
    <property type="project" value="UniProtKB-KW"/>
</dbReference>
<dbReference type="Gene3D" id="3.30.70.270">
    <property type="match status" value="1"/>
</dbReference>
<dbReference type="InterPro" id="IPR043502">
    <property type="entry name" value="DNA/RNA_pol_sf"/>
</dbReference>
<dbReference type="PROSITE" id="PS50157">
    <property type="entry name" value="ZINC_FINGER_C2H2_2"/>
    <property type="match status" value="2"/>
</dbReference>
<comment type="similarity">
    <text evidence="1">Belongs to the beta type-B retroviral polymerase family. HERV class-II K(HML-2) pol subfamily.</text>
</comment>
<dbReference type="PROSITE" id="PS00028">
    <property type="entry name" value="ZINC_FINGER_C2H2_1"/>
    <property type="match status" value="2"/>
</dbReference>
<evidence type="ECO:0000313" key="8">
    <source>
        <dbReference type="Proteomes" id="UP000694383"/>
    </source>
</evidence>
<feature type="domain" description="C2H2-type" evidence="5">
    <location>
        <begin position="52"/>
        <end position="79"/>
    </location>
</feature>
<keyword evidence="3" id="KW-0479">Metal-binding</keyword>
<dbReference type="Pfam" id="PF00078">
    <property type="entry name" value="RVT_1"/>
    <property type="match status" value="1"/>
</dbReference>
<evidence type="ECO:0000256" key="3">
    <source>
        <dbReference type="PROSITE-ProRule" id="PRU00042"/>
    </source>
</evidence>
<organism evidence="7 8">
    <name type="scientific">Oryzias sinensis</name>
    <name type="common">Chinese medaka</name>
    <dbReference type="NCBI Taxonomy" id="183150"/>
    <lineage>
        <taxon>Eukaryota</taxon>
        <taxon>Metazoa</taxon>
        <taxon>Chordata</taxon>
        <taxon>Craniata</taxon>
        <taxon>Vertebrata</taxon>
        <taxon>Euteleostomi</taxon>
        <taxon>Actinopterygii</taxon>
        <taxon>Neopterygii</taxon>
        <taxon>Teleostei</taxon>
        <taxon>Neoteleostei</taxon>
        <taxon>Acanthomorphata</taxon>
        <taxon>Ovalentaria</taxon>
        <taxon>Atherinomorphae</taxon>
        <taxon>Beloniformes</taxon>
        <taxon>Adrianichthyidae</taxon>
        <taxon>Oryziinae</taxon>
        <taxon>Oryzias</taxon>
    </lineage>
</organism>
<keyword evidence="3" id="KW-0863">Zinc-finger</keyword>
<reference evidence="7" key="2">
    <citation type="submission" date="2025-09" db="UniProtKB">
        <authorList>
            <consortium name="Ensembl"/>
        </authorList>
    </citation>
    <scope>IDENTIFICATION</scope>
</reference>
<dbReference type="Pfam" id="PF00096">
    <property type="entry name" value="zf-C2H2"/>
    <property type="match status" value="1"/>
</dbReference>
<sequence>RHCSLSLSFIICISDSLLAMSNMSQNQDVSASDEASENSSLSQHTLTEQTHLTCPLCNRICASKTGLSSHVRAHLRREGTPQPTVSHNCNLCNKVFPSKAGLSHHQRQIHPKEYNYQRLEQLESVAAIRLRLRNLDWPAMQLDDWQLTFLEEARKNFSRVNKDCWNIKDLKQMVEDLITRNVDIHTAKSRLEEHAIAAFPHLWKASSRRLTHTEGPLTKKAERRAQYTHIQTLYHHRIKDAAKTVLDGNWQTAYRKTENPVPGFIPYWESIFTSPPVTDRRPIKPVLDIIPDLIEPIQPEEVTESLRSMHGSAPGLDRIRPANLRSMNPNILAGYYNLMLANSYVPNHLNTSRITFVPKVTEPREPSDFRPITVSSCILRCMHKIIAKRWVAHFPQDRNQFGFLERDGCFESTAVLHAVLRHSHSEVKDLALGIVDLSKAFDSVCHQSLIRSAAAFGAPVPLLNYLENTYSSASVSFNGTIIHPERGVRQGDPLSPLLFIMSLDEALNSIETVGFNTPSGQIKHIAYADDLLIFCNNSIELQSSLNSLTQSLRSSGLCINPDKSRSLCIRSSSKPSMTILESKSVSVSGMDLPPIDVDDQFQYLGIGFDWKGKVSADSKTQLIRMLEEVTRAPLKPQQRVSILRNFLIPRLIHKLVLSVIYKQTLKSMDQLVRAAVRKWLRLPKDTPTAFFHAAILDGGLGIPHFSTAVIFHRRARLERALSSRNPDIHWAVREPANLPSLRIASENPTILGTTIDNKTEIKETWSKFLYESHDGCGLKYSKQSPISHEWLKYPQKIAPRLYIRGIHLRAGILNTKVRKSRGGRCQNDLKCRGSCGHHESLSHVIQSCQVTNDARCQRHNFLVSALSKSLAKRGYKVLVEPRIPTNGTFIKPDLVIIKDRIAQVIDVTVTDESKMEFGHQIKIDKYGSEPNHTAIDNYLKQNGFNHDVLQHMPFVVNLRGLIYKKSLSHLHSCGLTNRDMSRLCLMTIVGSLKIYDVYMRGTNQYTHYRQRRHHHHPHQYSNTYHNNN</sequence>
<dbReference type="Proteomes" id="UP000694383">
    <property type="component" value="Unplaced"/>
</dbReference>
<evidence type="ECO:0000259" key="6">
    <source>
        <dbReference type="PROSITE" id="PS50878"/>
    </source>
</evidence>
<keyword evidence="3" id="KW-0862">Zinc</keyword>
<dbReference type="SMART" id="SM00355">
    <property type="entry name" value="ZnF_C2H2"/>
    <property type="match status" value="2"/>
</dbReference>
<feature type="chain" id="PRO_5034499043" description="ribonuclease H" evidence="4">
    <location>
        <begin position="20"/>
        <end position="1028"/>
    </location>
</feature>
<dbReference type="Ensembl" id="ENSOSIT00000028196.1">
    <property type="protein sequence ID" value="ENSOSIP00000026733.1"/>
    <property type="gene ID" value="ENSOSIG00000014078.1"/>
</dbReference>
<dbReference type="PANTHER" id="PTHR19446">
    <property type="entry name" value="REVERSE TRANSCRIPTASES"/>
    <property type="match status" value="1"/>
</dbReference>
<dbReference type="GO" id="GO:0004523">
    <property type="term" value="F:RNA-DNA hybrid ribonuclease activity"/>
    <property type="evidence" value="ECO:0007669"/>
    <property type="project" value="UniProtKB-EC"/>
</dbReference>
<dbReference type="PROSITE" id="PS50878">
    <property type="entry name" value="RT_POL"/>
    <property type="match status" value="1"/>
</dbReference>
<evidence type="ECO:0000313" key="7">
    <source>
        <dbReference type="Ensembl" id="ENSOSIP00000026733.1"/>
    </source>
</evidence>
<dbReference type="SUPFAM" id="SSF57667">
    <property type="entry name" value="beta-beta-alpha zinc fingers"/>
    <property type="match status" value="1"/>
</dbReference>
<keyword evidence="4" id="KW-0732">Signal</keyword>
<dbReference type="InterPro" id="IPR036236">
    <property type="entry name" value="Znf_C2H2_sf"/>
</dbReference>